<evidence type="ECO:0000256" key="1">
    <source>
        <dbReference type="ARBA" id="ARBA00023270"/>
    </source>
</evidence>
<dbReference type="Pfam" id="PF00923">
    <property type="entry name" value="TAL_FSA"/>
    <property type="match status" value="1"/>
</dbReference>
<reference evidence="2" key="1">
    <citation type="submission" date="2020-11" db="EMBL/GenBank/DDBJ databases">
        <authorList>
            <person name="Konstantinou D."/>
            <person name="Gkelis S."/>
            <person name="Popin R."/>
            <person name="Fewer D."/>
            <person name="Sivonen K."/>
        </authorList>
    </citation>
    <scope>NUCLEOTIDE SEQUENCE</scope>
    <source>
        <strain evidence="2">TAU-MAC 1115</strain>
    </source>
</reference>
<accession>A0A947DHI8</accession>
<dbReference type="GO" id="GO:0005975">
    <property type="term" value="P:carbohydrate metabolic process"/>
    <property type="evidence" value="ECO:0007669"/>
    <property type="project" value="InterPro"/>
</dbReference>
<keyword evidence="3" id="KW-1185">Reference proteome</keyword>
<organism evidence="2 3">
    <name type="scientific">Leptothoe spongobia TAU-MAC 1115</name>
    <dbReference type="NCBI Taxonomy" id="1967444"/>
    <lineage>
        <taxon>Bacteria</taxon>
        <taxon>Bacillati</taxon>
        <taxon>Cyanobacteriota</taxon>
        <taxon>Cyanophyceae</taxon>
        <taxon>Nodosilineales</taxon>
        <taxon>Cymatolegaceae</taxon>
        <taxon>Leptothoe</taxon>
        <taxon>Leptothoe spongobia</taxon>
    </lineage>
</organism>
<sequence>MTLRLFLDTADVIAWETWLPVGIFYGVTSNPLLLERAQVPCTLASLTDLATKAFELGAKEVQLQTWGNTKHSFVTKGKALAAIDPRIVVKVPITRLGTEAAATLIEEGVRVTLTAVYEVPQILIAAALGVEYAAPYLGRINDAGGEGREALTSMQQALNGVKSSTRILTASIRDVSDMTYLAAQGLDTFTFAPRIAAALFSSEQTAAATAAFELAAGSDDHIM</sequence>
<dbReference type="Proteomes" id="UP000717364">
    <property type="component" value="Unassembled WGS sequence"/>
</dbReference>
<reference evidence="2" key="2">
    <citation type="journal article" date="2021" name="Mar. Drugs">
        <title>Genome Reduction and Secondary Metabolism of the Marine Sponge-Associated Cyanobacterium Leptothoe.</title>
        <authorList>
            <person name="Konstantinou D."/>
            <person name="Popin R.V."/>
            <person name="Fewer D.P."/>
            <person name="Sivonen K."/>
            <person name="Gkelis S."/>
        </authorList>
    </citation>
    <scope>NUCLEOTIDE SEQUENCE</scope>
    <source>
        <strain evidence="2">TAU-MAC 1115</strain>
    </source>
</reference>
<dbReference type="PANTHER" id="PTHR10683">
    <property type="entry name" value="TRANSALDOLASE"/>
    <property type="match status" value="1"/>
</dbReference>
<dbReference type="InterPro" id="IPR001585">
    <property type="entry name" value="TAL/FSA"/>
</dbReference>
<evidence type="ECO:0000313" key="3">
    <source>
        <dbReference type="Proteomes" id="UP000717364"/>
    </source>
</evidence>
<name>A0A947DHI8_9CYAN</name>
<dbReference type="SUPFAM" id="SSF51569">
    <property type="entry name" value="Aldolase"/>
    <property type="match status" value="1"/>
</dbReference>
<gene>
    <name evidence="2" type="ORF">IXB50_17675</name>
</gene>
<dbReference type="PANTHER" id="PTHR10683:SF40">
    <property type="entry name" value="FRUCTOSE-6-PHOSPHATE ALDOLASE 1-RELATED"/>
    <property type="match status" value="1"/>
</dbReference>
<keyword evidence="1" id="KW-0704">Schiff base</keyword>
<comment type="caution">
    <text evidence="2">The sequence shown here is derived from an EMBL/GenBank/DDBJ whole genome shotgun (WGS) entry which is preliminary data.</text>
</comment>
<dbReference type="Gene3D" id="3.20.20.70">
    <property type="entry name" value="Aldolase class I"/>
    <property type="match status" value="1"/>
</dbReference>
<protein>
    <submittedName>
        <fullName evidence="2">Transaldolase</fullName>
    </submittedName>
</protein>
<dbReference type="InterPro" id="IPR013785">
    <property type="entry name" value="Aldolase_TIM"/>
</dbReference>
<proteinExistence type="predicted"/>
<dbReference type="EMBL" id="JADOES010000041">
    <property type="protein sequence ID" value="MBT9317257.1"/>
    <property type="molecule type" value="Genomic_DNA"/>
</dbReference>
<dbReference type="AlphaFoldDB" id="A0A947DHI8"/>
<evidence type="ECO:0000313" key="2">
    <source>
        <dbReference type="EMBL" id="MBT9317257.1"/>
    </source>
</evidence>